<protein>
    <recommendedName>
        <fullName evidence="5">DUF4179 domain-containing protein</fullName>
    </recommendedName>
</protein>
<keyword evidence="2" id="KW-0472">Membrane</keyword>
<evidence type="ECO:0000313" key="3">
    <source>
        <dbReference type="EMBL" id="MFD1294346.1"/>
    </source>
</evidence>
<comment type="caution">
    <text evidence="3">The sequence shown here is derived from an EMBL/GenBank/DDBJ whole genome shotgun (WGS) entry which is preliminary data.</text>
</comment>
<organism evidence="3 4">
    <name type="scientific">Lutibacter holmesii</name>
    <dbReference type="NCBI Taxonomy" id="1137985"/>
    <lineage>
        <taxon>Bacteria</taxon>
        <taxon>Pseudomonadati</taxon>
        <taxon>Bacteroidota</taxon>
        <taxon>Flavobacteriia</taxon>
        <taxon>Flavobacteriales</taxon>
        <taxon>Flavobacteriaceae</taxon>
        <taxon>Lutibacter</taxon>
    </lineage>
</organism>
<evidence type="ECO:0000256" key="1">
    <source>
        <dbReference type="SAM" id="Coils"/>
    </source>
</evidence>
<evidence type="ECO:0008006" key="5">
    <source>
        <dbReference type="Google" id="ProtNLM"/>
    </source>
</evidence>
<evidence type="ECO:0000313" key="4">
    <source>
        <dbReference type="Proteomes" id="UP001597241"/>
    </source>
</evidence>
<accession>A0ABW3WRR2</accession>
<keyword evidence="2" id="KW-0812">Transmembrane</keyword>
<dbReference type="RefSeq" id="WP_386809534.1">
    <property type="nucleotide sequence ID" value="NZ_JBHTMV010000004.1"/>
</dbReference>
<proteinExistence type="predicted"/>
<reference evidence="4" key="1">
    <citation type="journal article" date="2019" name="Int. J. Syst. Evol. Microbiol.">
        <title>The Global Catalogue of Microorganisms (GCM) 10K type strain sequencing project: providing services to taxonomists for standard genome sequencing and annotation.</title>
        <authorList>
            <consortium name="The Broad Institute Genomics Platform"/>
            <consortium name="The Broad Institute Genome Sequencing Center for Infectious Disease"/>
            <person name="Wu L."/>
            <person name="Ma J."/>
        </authorList>
    </citation>
    <scope>NUCLEOTIDE SEQUENCE [LARGE SCALE GENOMIC DNA]</scope>
    <source>
        <strain evidence="4">CCUG 62221</strain>
    </source>
</reference>
<keyword evidence="4" id="KW-1185">Reference proteome</keyword>
<feature type="transmembrane region" description="Helical" evidence="2">
    <location>
        <begin position="44"/>
        <end position="65"/>
    </location>
</feature>
<keyword evidence="1" id="KW-0175">Coiled coil</keyword>
<keyword evidence="2" id="KW-1133">Transmembrane helix</keyword>
<feature type="coiled-coil region" evidence="1">
    <location>
        <begin position="91"/>
        <end position="140"/>
    </location>
</feature>
<gene>
    <name evidence="3" type="ORF">ACFQ5N_10910</name>
</gene>
<dbReference type="Proteomes" id="UP001597241">
    <property type="component" value="Unassembled WGS sequence"/>
</dbReference>
<evidence type="ECO:0000256" key="2">
    <source>
        <dbReference type="SAM" id="Phobius"/>
    </source>
</evidence>
<sequence length="180" mass="20982">MKDNLDHIFKSLEHQFDVEEPEIGHFNRFEEKLNTPAINTRKKLFKMIASISVAASILLLVGIWLGSNYNNKGMELAGISTEMQETQVYFINTIHKELETIEKERSTETNEIINDGLFQLSKLEKQYTVLTLELKESTEDKRIIYAMISNFQQRIEVLQSILLQIERIKQLKSNKNEAYV</sequence>
<name>A0ABW3WRR2_9FLAO</name>
<dbReference type="EMBL" id="JBHTMV010000004">
    <property type="protein sequence ID" value="MFD1294346.1"/>
    <property type="molecule type" value="Genomic_DNA"/>
</dbReference>